<gene>
    <name evidence="1" type="ORF">Poly41_23790</name>
</gene>
<accession>A0A5C6DTJ9</accession>
<dbReference type="EMBL" id="SJPV01000003">
    <property type="protein sequence ID" value="TWU39524.1"/>
    <property type="molecule type" value="Genomic_DNA"/>
</dbReference>
<dbReference type="AlphaFoldDB" id="A0A5C6DTJ9"/>
<reference evidence="1 2" key="1">
    <citation type="submission" date="2019-02" db="EMBL/GenBank/DDBJ databases">
        <title>Deep-cultivation of Planctomycetes and their phenomic and genomic characterization uncovers novel biology.</title>
        <authorList>
            <person name="Wiegand S."/>
            <person name="Jogler M."/>
            <person name="Boedeker C."/>
            <person name="Pinto D."/>
            <person name="Vollmers J."/>
            <person name="Rivas-Marin E."/>
            <person name="Kohn T."/>
            <person name="Peeters S.H."/>
            <person name="Heuer A."/>
            <person name="Rast P."/>
            <person name="Oberbeckmann S."/>
            <person name="Bunk B."/>
            <person name="Jeske O."/>
            <person name="Meyerdierks A."/>
            <person name="Storesund J.E."/>
            <person name="Kallscheuer N."/>
            <person name="Luecker S."/>
            <person name="Lage O.M."/>
            <person name="Pohl T."/>
            <person name="Merkel B.J."/>
            <person name="Hornburger P."/>
            <person name="Mueller R.-W."/>
            <person name="Bruemmer F."/>
            <person name="Labrenz M."/>
            <person name="Spormann A.M."/>
            <person name="Op Den Camp H."/>
            <person name="Overmann J."/>
            <person name="Amann R."/>
            <person name="Jetten M.S.M."/>
            <person name="Mascher T."/>
            <person name="Medema M.H."/>
            <person name="Devos D.P."/>
            <person name="Kaster A.-K."/>
            <person name="Ovreas L."/>
            <person name="Rohde M."/>
            <person name="Galperin M.Y."/>
            <person name="Jogler C."/>
        </authorList>
    </citation>
    <scope>NUCLEOTIDE SEQUENCE [LARGE SCALE GENOMIC DNA]</scope>
    <source>
        <strain evidence="1 2">Poly41</strain>
    </source>
</reference>
<sequence length="48" mass="5618">MQKRRFLPFQMRLERLLLDAKVREIGGMSNPDLDPTALEIRSMFAVLL</sequence>
<proteinExistence type="predicted"/>
<evidence type="ECO:0000313" key="2">
    <source>
        <dbReference type="Proteomes" id="UP000319143"/>
    </source>
</evidence>
<protein>
    <submittedName>
        <fullName evidence="1">Uncharacterized protein</fullName>
    </submittedName>
</protein>
<evidence type="ECO:0000313" key="1">
    <source>
        <dbReference type="EMBL" id="TWU39524.1"/>
    </source>
</evidence>
<name>A0A5C6DTJ9_9BACT</name>
<organism evidence="1 2">
    <name type="scientific">Novipirellula artificiosorum</name>
    <dbReference type="NCBI Taxonomy" id="2528016"/>
    <lineage>
        <taxon>Bacteria</taxon>
        <taxon>Pseudomonadati</taxon>
        <taxon>Planctomycetota</taxon>
        <taxon>Planctomycetia</taxon>
        <taxon>Pirellulales</taxon>
        <taxon>Pirellulaceae</taxon>
        <taxon>Novipirellula</taxon>
    </lineage>
</organism>
<keyword evidence="2" id="KW-1185">Reference proteome</keyword>
<comment type="caution">
    <text evidence="1">The sequence shown here is derived from an EMBL/GenBank/DDBJ whole genome shotgun (WGS) entry which is preliminary data.</text>
</comment>
<dbReference type="Proteomes" id="UP000319143">
    <property type="component" value="Unassembled WGS sequence"/>
</dbReference>
<dbReference type="RefSeq" id="WP_197231221.1">
    <property type="nucleotide sequence ID" value="NZ_SJPV01000003.1"/>
</dbReference>